<name>A0A4U9VAS7_9SPHI</name>
<dbReference type="AlphaFoldDB" id="A0A4U9VAS7"/>
<evidence type="ECO:0000259" key="1">
    <source>
        <dbReference type="Pfam" id="PF07715"/>
    </source>
</evidence>
<reference evidence="2 3" key="1">
    <citation type="submission" date="2019-05" db="EMBL/GenBank/DDBJ databases">
        <authorList>
            <consortium name="Pathogen Informatics"/>
        </authorList>
    </citation>
    <scope>NUCLEOTIDE SEQUENCE [LARGE SCALE GENOMIC DNA]</scope>
    <source>
        <strain evidence="2 3">NCTC11429</strain>
    </source>
</reference>
<evidence type="ECO:0000313" key="3">
    <source>
        <dbReference type="Proteomes" id="UP000308196"/>
    </source>
</evidence>
<organism evidence="2 3">
    <name type="scientific">Sphingobacterium thalpophilum</name>
    <dbReference type="NCBI Taxonomy" id="259"/>
    <lineage>
        <taxon>Bacteria</taxon>
        <taxon>Pseudomonadati</taxon>
        <taxon>Bacteroidota</taxon>
        <taxon>Sphingobacteriia</taxon>
        <taxon>Sphingobacteriales</taxon>
        <taxon>Sphingobacteriaceae</taxon>
        <taxon>Sphingobacterium</taxon>
    </lineage>
</organism>
<dbReference type="GeneID" id="78463636"/>
<proteinExistence type="predicted"/>
<feature type="domain" description="TonB-dependent receptor plug" evidence="1">
    <location>
        <begin position="133"/>
        <end position="258"/>
    </location>
</feature>
<evidence type="ECO:0000313" key="2">
    <source>
        <dbReference type="EMBL" id="VTR43886.1"/>
    </source>
</evidence>
<dbReference type="Pfam" id="PF07715">
    <property type="entry name" value="Plug"/>
    <property type="match status" value="1"/>
</dbReference>
<dbReference type="InterPro" id="IPR012910">
    <property type="entry name" value="Plug_dom"/>
</dbReference>
<dbReference type="KEGG" id="stha:NCTC11429_02943"/>
<dbReference type="InterPro" id="IPR037066">
    <property type="entry name" value="Plug_dom_sf"/>
</dbReference>
<dbReference type="Proteomes" id="UP000308196">
    <property type="component" value="Chromosome"/>
</dbReference>
<dbReference type="STRING" id="1123265.GCA_000686625_02623"/>
<dbReference type="InterPro" id="IPR023996">
    <property type="entry name" value="TonB-dep_OMP_SusC/RagA"/>
</dbReference>
<dbReference type="RefSeq" id="WP_232048698.1">
    <property type="nucleotide sequence ID" value="NZ_LR590484.1"/>
</dbReference>
<accession>A0A4U9VAS7</accession>
<dbReference type="NCBIfam" id="TIGR04056">
    <property type="entry name" value="OMP_RagA_SusC"/>
    <property type="match status" value="1"/>
</dbReference>
<dbReference type="Gene3D" id="2.170.130.10">
    <property type="entry name" value="TonB-dependent receptor, plug domain"/>
    <property type="match status" value="1"/>
</dbReference>
<gene>
    <name evidence="2" type="ORF">NCTC11429_02943</name>
</gene>
<dbReference type="EMBL" id="LR590484">
    <property type="protein sequence ID" value="VTR43886.1"/>
    <property type="molecule type" value="Genomic_DNA"/>
</dbReference>
<sequence length="1034" mass="115413">MFDRYIKISVVGMVLAVSDCYAAHAWRQGDALRTAPLLHRVTPARLPKIVDEFGKPLAGAKIYDAGHRLLGISNEEGEFAAVESTTTVFWVEYPGYYPQQIRINEAKLVRLVPSVLRSDETQTALYDQKKVTEQLGAVTVVYNSQIKDTPTPLYVNALTGRIPGLYTQEFSGFRSPAMAAITSNDLAGSLPSDAVKYRSSLSDNSEIGFNLRGQSPVTLIDGVQRDIYSIDPESIESVTVAKDALSSILLGQRSSRGVLQVTTKKGRPGPPRISFTAQTGMQQSLKLPKPLAAHQYAYLYNEALLNAGRQPVYTAGDFKAYQDGSDPLFFPDVNWYDALIRDQSPISKYNLGVQGGIKNARYAMSLSYLNQEGFFQSDDQFDYETNLQNKRYLINSAIDVDVTDELTIGLQFFGKIQDGRQPGARTGEILSALYNTPNNVYPIFNPDGTYGGSSVYRTNLYQMATGAGYLLDNTRDLLANLDFSYKLDRFLPGLYAKGKFNVSSSSSSLIDRSRQQPVYDLAYNEQKELVYVRYGNIADQPNSFAITSTANFYYFQGMLGYDRELGGGHRAGARLFVDRQTANYQFDLPAIYSNYAATANYAYRDRYFAEAAVNYSGFNRFAPGRQYGVFYAFGLGWNMLGEDFMKGQADWLSQLRWRATFGRTGNSNEGALGYYSWRASYGQDGSNAYDFGSEYAPTYSLIEKGLANIEGTWEKGNKLNIGLDLGLWNSTFKLTADYFRDTYFDLLQQRGSTIELIGIGYPNENIGKNRYEGQELSLTYQNHWGSFNYFVTANASRVGSKVLYMNEVFQKYDWNRRTGMPVGQTFGYLADGLIQTQEEADRAPLLSGNKVSPGDVRLLDLNGDGIINQYDQTAIGNTRPTLYFGATLGFQVGGFDFSVLLQGVRNRTYQQTDYSFGSNGEGQGFDYMLGRWTPETAALATYPRLTLGPSPTNTQNVSSYWTRQGEYLRIRNMSLGYTLPASWTRRVRLSAVRLFASAHNLVTFTPYSRLDPEISSGTAYPAQRTVSLGVNVKL</sequence>
<protein>
    <submittedName>
        <fullName evidence="2">TonB-linked outer membrane protein, SusC/RagA family</fullName>
    </submittedName>
</protein>
<dbReference type="SUPFAM" id="SSF56935">
    <property type="entry name" value="Porins"/>
    <property type="match status" value="1"/>
</dbReference>